<dbReference type="FunFam" id="3.30.70.330:FF:000095">
    <property type="entry name" value="Putative Nucleoporin NUP53"/>
    <property type="match status" value="1"/>
</dbReference>
<dbReference type="PANTHER" id="PTHR21527:SF6">
    <property type="entry name" value="NUCLEOPORIN NUP35"/>
    <property type="match status" value="1"/>
</dbReference>
<dbReference type="PROSITE" id="PS51472">
    <property type="entry name" value="RRM_NUP35"/>
    <property type="match status" value="1"/>
</dbReference>
<dbReference type="EMBL" id="JBBWWQ010000011">
    <property type="protein sequence ID" value="KAK8935527.1"/>
    <property type="molecule type" value="Genomic_DNA"/>
</dbReference>
<dbReference type="Proteomes" id="UP001418222">
    <property type="component" value="Unassembled WGS sequence"/>
</dbReference>
<dbReference type="AlphaFoldDB" id="A0AAP0BC38"/>
<evidence type="ECO:0000256" key="5">
    <source>
        <dbReference type="ARBA" id="ARBA00022927"/>
    </source>
</evidence>
<comment type="caution">
    <text evidence="12">The sequence shown here is derived from an EMBL/GenBank/DDBJ whole genome shotgun (WGS) entry which is preliminary data.</text>
</comment>
<feature type="compositionally biased region" description="Polar residues" evidence="10">
    <location>
        <begin position="308"/>
        <end position="318"/>
    </location>
</feature>
<dbReference type="GO" id="GO:0031965">
    <property type="term" value="C:nuclear membrane"/>
    <property type="evidence" value="ECO:0007669"/>
    <property type="project" value="InterPro"/>
</dbReference>
<keyword evidence="5 9" id="KW-0653">Protein transport</keyword>
<comment type="subcellular location">
    <subcellularLocation>
        <location evidence="1 9">Nucleus</location>
        <location evidence="1 9">Nuclear pore complex</location>
    </subcellularLocation>
</comment>
<dbReference type="InterPro" id="IPR017389">
    <property type="entry name" value="Nucleoporin_NUP53"/>
</dbReference>
<keyword evidence="13" id="KW-1185">Reference proteome</keyword>
<keyword evidence="7 9" id="KW-0906">Nuclear pore complex</keyword>
<feature type="compositionally biased region" description="Polar residues" evidence="10">
    <location>
        <begin position="111"/>
        <end position="142"/>
    </location>
</feature>
<dbReference type="GO" id="GO:0006607">
    <property type="term" value="P:NLS-bearing protein import into nucleus"/>
    <property type="evidence" value="ECO:0007669"/>
    <property type="project" value="TreeGrafter"/>
</dbReference>
<keyword evidence="4 9" id="KW-0509">mRNA transport</keyword>
<proteinExistence type="inferred from homology"/>
<dbReference type="PIRSF" id="PIRSF038119">
    <property type="entry name" value="Nucleoporin_NUP53"/>
    <property type="match status" value="1"/>
</dbReference>
<evidence type="ECO:0000313" key="12">
    <source>
        <dbReference type="EMBL" id="KAK8935527.1"/>
    </source>
</evidence>
<evidence type="ECO:0000256" key="2">
    <source>
        <dbReference type="ARBA" id="ARBA00009454"/>
    </source>
</evidence>
<dbReference type="GO" id="GO:0003676">
    <property type="term" value="F:nucleic acid binding"/>
    <property type="evidence" value="ECO:0007669"/>
    <property type="project" value="InterPro"/>
</dbReference>
<dbReference type="GO" id="GO:0006999">
    <property type="term" value="P:nuclear pore organization"/>
    <property type="evidence" value="ECO:0007669"/>
    <property type="project" value="TreeGrafter"/>
</dbReference>
<dbReference type="Pfam" id="PF05172">
    <property type="entry name" value="RRM_Nup35"/>
    <property type="match status" value="1"/>
</dbReference>
<comment type="similarity">
    <text evidence="2 9">Belongs to the Nup35 family.</text>
</comment>
<feature type="region of interest" description="Disordered" evidence="10">
    <location>
        <begin position="1"/>
        <end position="24"/>
    </location>
</feature>
<dbReference type="InterPro" id="IPR012677">
    <property type="entry name" value="Nucleotide-bd_a/b_plait_sf"/>
</dbReference>
<dbReference type="GO" id="GO:0017056">
    <property type="term" value="F:structural constituent of nuclear pore"/>
    <property type="evidence" value="ECO:0007669"/>
    <property type="project" value="InterPro"/>
</dbReference>
<evidence type="ECO:0000256" key="10">
    <source>
        <dbReference type="SAM" id="MobiDB-lite"/>
    </source>
</evidence>
<keyword evidence="8 9" id="KW-0539">Nucleus</keyword>
<dbReference type="GO" id="GO:0044615">
    <property type="term" value="C:nuclear pore nuclear basket"/>
    <property type="evidence" value="ECO:0007669"/>
    <property type="project" value="TreeGrafter"/>
</dbReference>
<evidence type="ECO:0000313" key="13">
    <source>
        <dbReference type="Proteomes" id="UP001418222"/>
    </source>
</evidence>
<dbReference type="CDD" id="cd12441">
    <property type="entry name" value="RRM_Nup53_like"/>
    <property type="match status" value="1"/>
</dbReference>
<evidence type="ECO:0000256" key="4">
    <source>
        <dbReference type="ARBA" id="ARBA00022816"/>
    </source>
</evidence>
<dbReference type="SUPFAM" id="SSF54928">
    <property type="entry name" value="RNA-binding domain, RBD"/>
    <property type="match status" value="1"/>
</dbReference>
<keyword evidence="6 9" id="KW-0811">Translocation</keyword>
<feature type="domain" description="RRM Nup35-type" evidence="11">
    <location>
        <begin position="187"/>
        <end position="268"/>
    </location>
</feature>
<evidence type="ECO:0000256" key="1">
    <source>
        <dbReference type="ARBA" id="ARBA00004567"/>
    </source>
</evidence>
<accession>A0AAP0BC38</accession>
<dbReference type="InterPro" id="IPR035979">
    <property type="entry name" value="RBD_domain_sf"/>
</dbReference>
<evidence type="ECO:0000256" key="7">
    <source>
        <dbReference type="ARBA" id="ARBA00023132"/>
    </source>
</evidence>
<keyword evidence="3 9" id="KW-0813">Transport</keyword>
<evidence type="ECO:0000256" key="6">
    <source>
        <dbReference type="ARBA" id="ARBA00023010"/>
    </source>
</evidence>
<sequence>MSSASRRNPRSERQSLFFQDLASPVSVHRAGGRFTTTNQAAAVSALWHENFGGSEPPPPPVFTLEDRVDFSPEPSLGELPTSPELGSDSRTPKPSHGNFSSPSPHKRRADSSSSAMANGGSQAPKQQSPVSASWWSPSNTAENEQEGKDRGSPVDGIVQPGALIMLPPPREVVRPEMQRNSLPMGALDEEEWVTVYGFAPGDTNLVLREFEKCGAVLKHIPGPGDANWMHILYQNRYDAQRALGKNGAQINSVLIVGVKPVDPCQRQYLSVTLNSSNHASFPAPSFAPRATYGRSVDGGASIAPRPSQPNGGRSSATADSKGLRAAGAIASPAKSVLSKVIDLMFGI</sequence>
<organism evidence="12 13">
    <name type="scientific">Platanthera zijinensis</name>
    <dbReference type="NCBI Taxonomy" id="2320716"/>
    <lineage>
        <taxon>Eukaryota</taxon>
        <taxon>Viridiplantae</taxon>
        <taxon>Streptophyta</taxon>
        <taxon>Embryophyta</taxon>
        <taxon>Tracheophyta</taxon>
        <taxon>Spermatophyta</taxon>
        <taxon>Magnoliopsida</taxon>
        <taxon>Liliopsida</taxon>
        <taxon>Asparagales</taxon>
        <taxon>Orchidaceae</taxon>
        <taxon>Orchidoideae</taxon>
        <taxon>Orchideae</taxon>
        <taxon>Orchidinae</taxon>
        <taxon>Platanthera</taxon>
    </lineage>
</organism>
<dbReference type="GO" id="GO:0044613">
    <property type="term" value="C:nuclear pore central transport channel"/>
    <property type="evidence" value="ECO:0007669"/>
    <property type="project" value="TreeGrafter"/>
</dbReference>
<evidence type="ECO:0000259" key="11">
    <source>
        <dbReference type="PROSITE" id="PS51472"/>
    </source>
</evidence>
<feature type="region of interest" description="Disordered" evidence="10">
    <location>
        <begin position="48"/>
        <end position="161"/>
    </location>
</feature>
<gene>
    <name evidence="12" type="ORF">KSP39_PZI013111</name>
</gene>
<reference evidence="12 13" key="1">
    <citation type="journal article" date="2022" name="Nat. Plants">
        <title>Genomes of leafy and leafless Platanthera orchids illuminate the evolution of mycoheterotrophy.</title>
        <authorList>
            <person name="Li M.H."/>
            <person name="Liu K.W."/>
            <person name="Li Z."/>
            <person name="Lu H.C."/>
            <person name="Ye Q.L."/>
            <person name="Zhang D."/>
            <person name="Wang J.Y."/>
            <person name="Li Y.F."/>
            <person name="Zhong Z.M."/>
            <person name="Liu X."/>
            <person name="Yu X."/>
            <person name="Liu D.K."/>
            <person name="Tu X.D."/>
            <person name="Liu B."/>
            <person name="Hao Y."/>
            <person name="Liao X.Y."/>
            <person name="Jiang Y.T."/>
            <person name="Sun W.H."/>
            <person name="Chen J."/>
            <person name="Chen Y.Q."/>
            <person name="Ai Y."/>
            <person name="Zhai J.W."/>
            <person name="Wu S.S."/>
            <person name="Zhou Z."/>
            <person name="Hsiao Y.Y."/>
            <person name="Wu W.L."/>
            <person name="Chen Y.Y."/>
            <person name="Lin Y.F."/>
            <person name="Hsu J.L."/>
            <person name="Li C.Y."/>
            <person name="Wang Z.W."/>
            <person name="Zhao X."/>
            <person name="Zhong W.Y."/>
            <person name="Ma X.K."/>
            <person name="Ma L."/>
            <person name="Huang J."/>
            <person name="Chen G.Z."/>
            <person name="Huang M.Z."/>
            <person name="Huang L."/>
            <person name="Peng D.H."/>
            <person name="Luo Y.B."/>
            <person name="Zou S.Q."/>
            <person name="Chen S.P."/>
            <person name="Lan S."/>
            <person name="Tsai W.C."/>
            <person name="Van de Peer Y."/>
            <person name="Liu Z.J."/>
        </authorList>
    </citation>
    <scope>NUCLEOTIDE SEQUENCE [LARGE SCALE GENOMIC DNA]</scope>
    <source>
        <strain evidence="12">Lor287</strain>
    </source>
</reference>
<evidence type="ECO:0000256" key="8">
    <source>
        <dbReference type="ARBA" id="ARBA00023242"/>
    </source>
</evidence>
<dbReference type="InterPro" id="IPR007846">
    <property type="entry name" value="RRM_NUP35_dom"/>
</dbReference>
<dbReference type="GO" id="GO:0051028">
    <property type="term" value="P:mRNA transport"/>
    <property type="evidence" value="ECO:0007669"/>
    <property type="project" value="UniProtKB-UniRule"/>
</dbReference>
<evidence type="ECO:0000256" key="9">
    <source>
        <dbReference type="PIRNR" id="PIRNR038119"/>
    </source>
</evidence>
<dbReference type="PANTHER" id="PTHR21527">
    <property type="entry name" value="NUCLEOPORIN NUP35"/>
    <property type="match status" value="1"/>
</dbReference>
<feature type="region of interest" description="Disordered" evidence="10">
    <location>
        <begin position="297"/>
        <end position="319"/>
    </location>
</feature>
<dbReference type="Gene3D" id="3.30.70.330">
    <property type="match status" value="1"/>
</dbReference>
<dbReference type="GO" id="GO:0005543">
    <property type="term" value="F:phospholipid binding"/>
    <property type="evidence" value="ECO:0007669"/>
    <property type="project" value="TreeGrafter"/>
</dbReference>
<name>A0AAP0BC38_9ASPA</name>
<protein>
    <recommendedName>
        <fullName evidence="9">Nuclear pore complex protein NUP35</fullName>
    </recommendedName>
    <alternativeName>
        <fullName evidence="9">Nucleoporin 35</fullName>
    </alternativeName>
</protein>
<evidence type="ECO:0000256" key="3">
    <source>
        <dbReference type="ARBA" id="ARBA00022448"/>
    </source>
</evidence>